<comment type="caution">
    <text evidence="2">The sequence shown here is derived from an EMBL/GenBank/DDBJ whole genome shotgun (WGS) entry which is preliminary data.</text>
</comment>
<gene>
    <name evidence="2" type="ORF">F3168_11730</name>
</gene>
<dbReference type="Gene3D" id="3.40.50.1820">
    <property type="entry name" value="alpha/beta hydrolase"/>
    <property type="match status" value="1"/>
</dbReference>
<evidence type="ECO:0000313" key="2">
    <source>
        <dbReference type="EMBL" id="MQT17927.1"/>
    </source>
</evidence>
<proteinExistence type="predicted"/>
<dbReference type="Proteomes" id="UP000481327">
    <property type="component" value="Unassembled WGS sequence"/>
</dbReference>
<sequence length="490" mass="52574">MATRRSLPARLLRWVAVAAAAVLLLVIGGTFTHAWLMAPAAPIAAWHTRVPPELDAAAIDATDWKGYLAAEDRAFAFVDAEVTQRLPPGDRLPINRYFRGSPIYPPRLVRNWNRSFVLEPAGPSAGVVVLLHGLTDAPYSLRHVALLYQARGWTAIGIRMPAHGTVPAALTKARWQEWTAATRLAMREARRRAGTAPIDIIGYSNGGALAMHHALAAAADPSVPQARRIVLLSPMIGLTEFARFAGVAGWPAVFPAFAKAAWLDIVPEYNPFKYNSFPVNAARESFALTAALRDTIDSAIADGSIRRLPPVLTFQSLVDSTVSTPAVVHDLYDHLPANGSELVIFDINRHADFGPMLRPAVAGRLATMLPTKARPYRVTILTNAAPDVDAVVERTTAAGATTAVTRPLDLAFPPQIYSLTHIALPFPASDGLYGAAPDPGDAFGVHLGTLAARGERGTLSISLDTLLRLSWNPFFPYLADRVAPTAGAAS</sequence>
<dbReference type="RefSeq" id="WP_152578394.1">
    <property type="nucleotide sequence ID" value="NZ_JAATJI010000001.1"/>
</dbReference>
<name>A0A7C9LH25_9SPHN</name>
<dbReference type="InterPro" id="IPR029058">
    <property type="entry name" value="AB_hydrolase_fold"/>
</dbReference>
<dbReference type="AlphaFoldDB" id="A0A7C9LH25"/>
<dbReference type="Pfam" id="PF12146">
    <property type="entry name" value="Hydrolase_4"/>
    <property type="match status" value="1"/>
</dbReference>
<dbReference type="SUPFAM" id="SSF53474">
    <property type="entry name" value="alpha/beta-Hydrolases"/>
    <property type="match status" value="1"/>
</dbReference>
<reference evidence="2 3" key="1">
    <citation type="submission" date="2019-09" db="EMBL/GenBank/DDBJ databases">
        <title>Polymorphobacter sp. isolated from a lake in China.</title>
        <authorList>
            <person name="Liu Z."/>
        </authorList>
    </citation>
    <scope>NUCLEOTIDE SEQUENCE [LARGE SCALE GENOMIC DNA]</scope>
    <source>
        <strain evidence="2 3">D40P</strain>
    </source>
</reference>
<organism evidence="2 3">
    <name type="scientific">Sandarakinorhabdus fusca</name>
    <dbReference type="NCBI Taxonomy" id="1439888"/>
    <lineage>
        <taxon>Bacteria</taxon>
        <taxon>Pseudomonadati</taxon>
        <taxon>Pseudomonadota</taxon>
        <taxon>Alphaproteobacteria</taxon>
        <taxon>Sphingomonadales</taxon>
        <taxon>Sphingosinicellaceae</taxon>
        <taxon>Sandarakinorhabdus</taxon>
    </lineage>
</organism>
<feature type="domain" description="Serine aminopeptidase S33" evidence="1">
    <location>
        <begin position="124"/>
        <end position="248"/>
    </location>
</feature>
<accession>A0A7C9LH25</accession>
<dbReference type="OrthoDB" id="8476759at2"/>
<evidence type="ECO:0000259" key="1">
    <source>
        <dbReference type="Pfam" id="PF12146"/>
    </source>
</evidence>
<keyword evidence="3" id="KW-1185">Reference proteome</keyword>
<dbReference type="EMBL" id="WIOL01000004">
    <property type="protein sequence ID" value="MQT17927.1"/>
    <property type="molecule type" value="Genomic_DNA"/>
</dbReference>
<dbReference type="GO" id="GO:0016787">
    <property type="term" value="F:hydrolase activity"/>
    <property type="evidence" value="ECO:0007669"/>
    <property type="project" value="UniProtKB-KW"/>
</dbReference>
<keyword evidence="2" id="KW-0378">Hydrolase</keyword>
<protein>
    <submittedName>
        <fullName evidence="2">Alpha/beta hydrolase</fullName>
    </submittedName>
</protein>
<evidence type="ECO:0000313" key="3">
    <source>
        <dbReference type="Proteomes" id="UP000481327"/>
    </source>
</evidence>
<dbReference type="InterPro" id="IPR022742">
    <property type="entry name" value="Hydrolase_4"/>
</dbReference>